<accession>A0A3B1AVD8</accession>
<evidence type="ECO:0000313" key="1">
    <source>
        <dbReference type="EMBL" id="VAX05701.1"/>
    </source>
</evidence>
<sequence length="102" mass="12019">MDSLVLVIVLSAIVFFWWDSVGAKEKARETGRQYCQNSEVQFLDDTVELVRLRIRRNYRGHLCFYRSFRFEFSSTGESRYQGMIYMLGRTADKVQMDAYPPA</sequence>
<dbReference type="EMBL" id="UOFY01000003">
    <property type="protein sequence ID" value="VAX05701.1"/>
    <property type="molecule type" value="Genomic_DNA"/>
</dbReference>
<evidence type="ECO:0008006" key="2">
    <source>
        <dbReference type="Google" id="ProtNLM"/>
    </source>
</evidence>
<proteinExistence type="predicted"/>
<dbReference type="InterPro" id="IPR021732">
    <property type="entry name" value="DUF3301"/>
</dbReference>
<dbReference type="Pfam" id="PF11743">
    <property type="entry name" value="DUF3301"/>
    <property type="match status" value="1"/>
</dbReference>
<protein>
    <recommendedName>
        <fullName evidence="2">DUF3301 domain-containing protein</fullName>
    </recommendedName>
</protein>
<organism evidence="1">
    <name type="scientific">hydrothermal vent metagenome</name>
    <dbReference type="NCBI Taxonomy" id="652676"/>
    <lineage>
        <taxon>unclassified sequences</taxon>
        <taxon>metagenomes</taxon>
        <taxon>ecological metagenomes</taxon>
    </lineage>
</organism>
<reference evidence="1" key="1">
    <citation type="submission" date="2018-06" db="EMBL/GenBank/DDBJ databases">
        <authorList>
            <person name="Zhirakovskaya E."/>
        </authorList>
    </citation>
    <scope>NUCLEOTIDE SEQUENCE</scope>
</reference>
<dbReference type="AlphaFoldDB" id="A0A3B1AVD8"/>
<gene>
    <name evidence="1" type="ORF">MNBD_GAMMA25-1099</name>
</gene>
<name>A0A3B1AVD8_9ZZZZ</name>